<evidence type="ECO:0000313" key="9">
    <source>
        <dbReference type="EMBL" id="WWC90530.1"/>
    </source>
</evidence>
<sequence length="280" mass="29627">MSYLSAQQPNSYSPYSASSSSTSSEPLAFFGGSGGNGINNLGSSSSLSSTSPYYGGSRSSLEGNMGNSGFGSSSGVGASGNMNTQNARMFMGESKWWEAFGTGGFEGEPSLMEELGINPSHILQKSLTVLNPLRRVNENIMDDADLAGPLVFSFAFAFFLLLSGKPQFSYIYGVGLLGTTAIYLLLNLMSENGIDAYRTASVLGYCLLPMVGLGGLGMGIGIDSPIGYCLSILSICWCTYSASSIFVIVLRMDHQKLLVAYPIGLLYGCFALLSIFNVKK</sequence>
<dbReference type="GO" id="GO:0048280">
    <property type="term" value="P:vesicle fusion with Golgi apparatus"/>
    <property type="evidence" value="ECO:0007669"/>
    <property type="project" value="TreeGrafter"/>
</dbReference>
<gene>
    <name evidence="9" type="ORF">L201_005466</name>
</gene>
<reference evidence="9 10" key="1">
    <citation type="submission" date="2024-01" db="EMBL/GenBank/DDBJ databases">
        <title>Comparative genomics of Cryptococcus and Kwoniella reveals pathogenesis evolution and contrasting modes of karyotype evolution via chromosome fusion or intercentromeric recombination.</title>
        <authorList>
            <person name="Coelho M.A."/>
            <person name="David-Palma M."/>
            <person name="Shea T."/>
            <person name="Bowers K."/>
            <person name="McGinley-Smith S."/>
            <person name="Mohammad A.W."/>
            <person name="Gnirke A."/>
            <person name="Yurkov A.M."/>
            <person name="Nowrousian M."/>
            <person name="Sun S."/>
            <person name="Cuomo C.A."/>
            <person name="Heitman J."/>
        </authorList>
    </citation>
    <scope>NUCLEOTIDE SEQUENCE [LARGE SCALE GENOMIC DNA]</scope>
    <source>
        <strain evidence="9 10">CBS 6074</strain>
    </source>
</reference>
<dbReference type="GeneID" id="91096136"/>
<dbReference type="GO" id="GO:0005802">
    <property type="term" value="C:trans-Golgi network"/>
    <property type="evidence" value="ECO:0007669"/>
    <property type="project" value="TreeGrafter"/>
</dbReference>
<evidence type="ECO:0000313" key="10">
    <source>
        <dbReference type="Proteomes" id="UP001355207"/>
    </source>
</evidence>
<protein>
    <recommendedName>
        <fullName evidence="6">Protein YIP</fullName>
    </recommendedName>
</protein>
<feature type="region of interest" description="Disordered" evidence="7">
    <location>
        <begin position="1"/>
        <end position="22"/>
    </location>
</feature>
<dbReference type="EMBL" id="CP144104">
    <property type="protein sequence ID" value="WWC90530.1"/>
    <property type="molecule type" value="Genomic_DNA"/>
</dbReference>
<feature type="transmembrane region" description="Helical" evidence="6">
    <location>
        <begin position="170"/>
        <end position="190"/>
    </location>
</feature>
<dbReference type="AlphaFoldDB" id="A0AAX4K171"/>
<feature type="transmembrane region" description="Helical" evidence="6">
    <location>
        <begin position="202"/>
        <end position="222"/>
    </location>
</feature>
<evidence type="ECO:0000256" key="5">
    <source>
        <dbReference type="ARBA" id="ARBA00023136"/>
    </source>
</evidence>
<feature type="transmembrane region" description="Helical" evidence="6">
    <location>
        <begin position="144"/>
        <end position="164"/>
    </location>
</feature>
<evidence type="ECO:0000256" key="3">
    <source>
        <dbReference type="ARBA" id="ARBA00022692"/>
    </source>
</evidence>
<dbReference type="GO" id="GO:0000139">
    <property type="term" value="C:Golgi membrane"/>
    <property type="evidence" value="ECO:0007669"/>
    <property type="project" value="UniProtKB-SubCell"/>
</dbReference>
<evidence type="ECO:0000256" key="4">
    <source>
        <dbReference type="ARBA" id="ARBA00022989"/>
    </source>
</evidence>
<evidence type="ECO:0000256" key="1">
    <source>
        <dbReference type="ARBA" id="ARBA00004141"/>
    </source>
</evidence>
<organism evidence="9 10">
    <name type="scientific">Kwoniella dendrophila CBS 6074</name>
    <dbReference type="NCBI Taxonomy" id="1295534"/>
    <lineage>
        <taxon>Eukaryota</taxon>
        <taxon>Fungi</taxon>
        <taxon>Dikarya</taxon>
        <taxon>Basidiomycota</taxon>
        <taxon>Agaricomycotina</taxon>
        <taxon>Tremellomycetes</taxon>
        <taxon>Tremellales</taxon>
        <taxon>Cryptococcaceae</taxon>
        <taxon>Kwoniella</taxon>
    </lineage>
</organism>
<feature type="compositionally biased region" description="Low complexity" evidence="7">
    <location>
        <begin position="11"/>
        <end position="22"/>
    </location>
</feature>
<feature type="transmembrane region" description="Helical" evidence="6">
    <location>
        <begin position="257"/>
        <end position="276"/>
    </location>
</feature>
<keyword evidence="4 6" id="KW-1133">Transmembrane helix</keyword>
<feature type="domain" description="Yip1" evidence="8">
    <location>
        <begin position="130"/>
        <end position="272"/>
    </location>
</feature>
<keyword evidence="10" id="KW-1185">Reference proteome</keyword>
<comment type="subcellular location">
    <subcellularLocation>
        <location evidence="6">Golgi apparatus membrane</location>
        <topology evidence="6">Multi-pass membrane protein</topology>
    </subcellularLocation>
    <subcellularLocation>
        <location evidence="1">Membrane</location>
        <topology evidence="1">Multi-pass membrane protein</topology>
    </subcellularLocation>
</comment>
<dbReference type="GO" id="GO:0006888">
    <property type="term" value="P:endoplasmic reticulum to Golgi vesicle-mediated transport"/>
    <property type="evidence" value="ECO:0007669"/>
    <property type="project" value="InterPro"/>
</dbReference>
<proteinExistence type="inferred from homology"/>
<dbReference type="PANTHER" id="PTHR21236:SF2">
    <property type="entry name" value="PROTEIN YIPF"/>
    <property type="match status" value="1"/>
</dbReference>
<evidence type="ECO:0000256" key="7">
    <source>
        <dbReference type="SAM" id="MobiDB-lite"/>
    </source>
</evidence>
<keyword evidence="3 6" id="KW-0812">Transmembrane</keyword>
<accession>A0AAX4K171</accession>
<evidence type="ECO:0000256" key="6">
    <source>
        <dbReference type="RuleBase" id="RU361264"/>
    </source>
</evidence>
<dbReference type="Proteomes" id="UP001355207">
    <property type="component" value="Chromosome 7"/>
</dbReference>
<name>A0AAX4K171_9TREE</name>
<dbReference type="InterPro" id="IPR045231">
    <property type="entry name" value="Yip1/4-like"/>
</dbReference>
<evidence type="ECO:0000256" key="2">
    <source>
        <dbReference type="ARBA" id="ARBA00010596"/>
    </source>
</evidence>
<feature type="transmembrane region" description="Helical" evidence="6">
    <location>
        <begin position="228"/>
        <end position="250"/>
    </location>
</feature>
<dbReference type="Pfam" id="PF04893">
    <property type="entry name" value="Yip1"/>
    <property type="match status" value="1"/>
</dbReference>
<dbReference type="RefSeq" id="XP_066077293.1">
    <property type="nucleotide sequence ID" value="XM_066221196.1"/>
</dbReference>
<dbReference type="PANTHER" id="PTHR21236">
    <property type="entry name" value="GOLGI MEMBRANE PROTEIN YIP1"/>
    <property type="match status" value="1"/>
</dbReference>
<feature type="compositionally biased region" description="Polar residues" evidence="7">
    <location>
        <begin position="1"/>
        <end position="10"/>
    </location>
</feature>
<dbReference type="InterPro" id="IPR006977">
    <property type="entry name" value="Yip1_dom"/>
</dbReference>
<keyword evidence="5 6" id="KW-0472">Membrane</keyword>
<comment type="similarity">
    <text evidence="2 6">Belongs to the YIP1 family.</text>
</comment>
<evidence type="ECO:0000259" key="8">
    <source>
        <dbReference type="Pfam" id="PF04893"/>
    </source>
</evidence>